<dbReference type="WBParaSite" id="ECPE_0000622001-mRNA-1">
    <property type="protein sequence ID" value="ECPE_0000622001-mRNA-1"/>
    <property type="gene ID" value="ECPE_0000622001"/>
</dbReference>
<evidence type="ECO:0000313" key="1">
    <source>
        <dbReference type="EMBL" id="VDP77680.1"/>
    </source>
</evidence>
<sequence>MYQSSEACLIGAENLAFCILIPPTLSGKKDIYFLRPVHSISLEKYDDPSLRANASHGVTRYKFKTTVVSKPSQLTPVKRLCITVPGQLTTGQL</sequence>
<dbReference type="AlphaFoldDB" id="A0A183AGX2"/>
<organism evidence="3">
    <name type="scientific">Echinostoma caproni</name>
    <dbReference type="NCBI Taxonomy" id="27848"/>
    <lineage>
        <taxon>Eukaryota</taxon>
        <taxon>Metazoa</taxon>
        <taxon>Spiralia</taxon>
        <taxon>Lophotrochozoa</taxon>
        <taxon>Platyhelminthes</taxon>
        <taxon>Trematoda</taxon>
        <taxon>Digenea</taxon>
        <taxon>Plagiorchiida</taxon>
        <taxon>Echinostomata</taxon>
        <taxon>Echinostomatoidea</taxon>
        <taxon>Echinostomatidae</taxon>
        <taxon>Echinostoma</taxon>
    </lineage>
</organism>
<gene>
    <name evidence="1" type="ORF">ECPE_LOCUS6208</name>
</gene>
<keyword evidence="2" id="KW-1185">Reference proteome</keyword>
<protein>
    <submittedName>
        <fullName evidence="3">Movement protein</fullName>
    </submittedName>
</protein>
<proteinExistence type="predicted"/>
<reference evidence="3" key="1">
    <citation type="submission" date="2016-06" db="UniProtKB">
        <authorList>
            <consortium name="WormBaseParasite"/>
        </authorList>
    </citation>
    <scope>IDENTIFICATION</scope>
</reference>
<evidence type="ECO:0000313" key="3">
    <source>
        <dbReference type="WBParaSite" id="ECPE_0000622001-mRNA-1"/>
    </source>
</evidence>
<reference evidence="1 2" key="2">
    <citation type="submission" date="2018-11" db="EMBL/GenBank/DDBJ databases">
        <authorList>
            <consortium name="Pathogen Informatics"/>
        </authorList>
    </citation>
    <scope>NUCLEOTIDE SEQUENCE [LARGE SCALE GENOMIC DNA]</scope>
    <source>
        <strain evidence="1 2">Egypt</strain>
    </source>
</reference>
<dbReference type="Proteomes" id="UP000272942">
    <property type="component" value="Unassembled WGS sequence"/>
</dbReference>
<dbReference type="EMBL" id="UZAN01043163">
    <property type="protein sequence ID" value="VDP77680.1"/>
    <property type="molecule type" value="Genomic_DNA"/>
</dbReference>
<evidence type="ECO:0000313" key="2">
    <source>
        <dbReference type="Proteomes" id="UP000272942"/>
    </source>
</evidence>
<name>A0A183AGX2_9TREM</name>
<accession>A0A183AGX2</accession>